<name>A0A9K3PKW1_9STRA</name>
<dbReference type="SMART" id="SM00213">
    <property type="entry name" value="UBQ"/>
    <property type="match status" value="8"/>
</dbReference>
<protein>
    <submittedName>
        <fullName evidence="3">Ubiquitin</fullName>
    </submittedName>
</protein>
<feature type="domain" description="Ubiquitin-like" evidence="2">
    <location>
        <begin position="1"/>
        <end position="70"/>
    </location>
</feature>
<dbReference type="PANTHER" id="PTHR10666">
    <property type="entry name" value="UBIQUITIN"/>
    <property type="match status" value="1"/>
</dbReference>
<evidence type="ECO:0000313" key="3">
    <source>
        <dbReference type="EMBL" id="KAG7351058.1"/>
    </source>
</evidence>
<sequence length="794" mass="90357">MKLTITHWDGKTIFYVEVEQTEYVEDLKAIIQEKHDIPVDQQRLSHRGDEIDDTATIEDLYLTEGDSLVLEPMKVTVILPDNVKRIRLTLVPTDNIKKIKKAVFKKAGIKPEYQCVIFQNELHDGQTIADSNIEHGDAVVVQRFTLNICHWDGDIFQVTPSPRDTVEVIKNIIMEKTGVEKEKQKFVFKENPVNEFVSFKAQQIKNKSLLEMQKPCKPKKEAVKLSFFPDPRPAIMADDSPRLVSLSIRLFNGTTFKMEVDTNNFIDDLKPLIEEQHGISPDQQRLSFDGTLVDETETLADQGIEEGAVLVLEPMKIFILLPNGKKIRFSVNIDDTIKRIKRVVTKKSGIPAAVQVVKFNDMEVADNKTLSSLSVVHEDTLIVETFRITVVDWEGETIEFKEISPKDTLEEIKTFLNKEKGYHFNKQIFKYAGTKLNTFVPIGDQGVKNMSILEMEKPKEEVRPQKKVSLQIFGALDEDPLKRSTHCDDHICVTIQKSKTETFPLYFDAMGYIADLKIKIEEAQDIKVTDQRLSLDGAILDDDLTLVECKISNGTTLVLEPMRVVCVLPNKKKMRLTVSLDDTIKKLKKAVFKKTKISMDVQCMMFGGKELRDMDRIESSGISHEDEIMVELYSIKIAHWLGDIFILTDLNPSDNLEDLKSILQKRKRIPKEMQQFTIEGRPVNGFISLRDQGITHKSTLVMEDLEIIKSPRPKRATVSEIKDVDTSDEESVSSHGSDASWLKRCALDEDFTADLVKIDTSNPKASWLAYAAAKEEEKKEEDIHVPDLDSDNDA</sequence>
<dbReference type="PROSITE" id="PS50053">
    <property type="entry name" value="UBIQUITIN_2"/>
    <property type="match status" value="9"/>
</dbReference>
<feature type="domain" description="Ubiquitin-like" evidence="2">
    <location>
        <begin position="491"/>
        <end position="559"/>
    </location>
</feature>
<feature type="domain" description="Ubiquitin-like" evidence="2">
    <location>
        <begin position="144"/>
        <end position="212"/>
    </location>
</feature>
<dbReference type="Proteomes" id="UP000693970">
    <property type="component" value="Unassembled WGS sequence"/>
</dbReference>
<dbReference type="OrthoDB" id="1885901at2759"/>
<feature type="region of interest" description="Disordered" evidence="1">
    <location>
        <begin position="716"/>
        <end position="735"/>
    </location>
</feature>
<feature type="domain" description="Ubiquitin-like" evidence="2">
    <location>
        <begin position="73"/>
        <end position="141"/>
    </location>
</feature>
<feature type="region of interest" description="Disordered" evidence="1">
    <location>
        <begin position="775"/>
        <end position="794"/>
    </location>
</feature>
<evidence type="ECO:0000256" key="1">
    <source>
        <dbReference type="SAM" id="MobiDB-lite"/>
    </source>
</evidence>
<organism evidence="3 4">
    <name type="scientific">Nitzschia inconspicua</name>
    <dbReference type="NCBI Taxonomy" id="303405"/>
    <lineage>
        <taxon>Eukaryota</taxon>
        <taxon>Sar</taxon>
        <taxon>Stramenopiles</taxon>
        <taxon>Ochrophyta</taxon>
        <taxon>Bacillariophyta</taxon>
        <taxon>Bacillariophyceae</taxon>
        <taxon>Bacillariophycidae</taxon>
        <taxon>Bacillariales</taxon>
        <taxon>Bacillariaceae</taxon>
        <taxon>Nitzschia</taxon>
    </lineage>
</organism>
<accession>A0A9K3PKW1</accession>
<keyword evidence="4" id="KW-1185">Reference proteome</keyword>
<comment type="caution">
    <text evidence="3">The sequence shown here is derived from an EMBL/GenBank/DDBJ whole genome shotgun (WGS) entry which is preliminary data.</text>
</comment>
<evidence type="ECO:0000313" key="4">
    <source>
        <dbReference type="Proteomes" id="UP000693970"/>
    </source>
</evidence>
<feature type="domain" description="Ubiquitin-like" evidence="2">
    <location>
        <begin position="649"/>
        <end position="702"/>
    </location>
</feature>
<gene>
    <name evidence="3" type="ORF">IV203_010418</name>
</gene>
<dbReference type="Pfam" id="PF00240">
    <property type="entry name" value="ubiquitin"/>
    <property type="match status" value="7"/>
</dbReference>
<dbReference type="InterPro" id="IPR000626">
    <property type="entry name" value="Ubiquitin-like_dom"/>
</dbReference>
<reference evidence="3" key="1">
    <citation type="journal article" date="2021" name="Sci. Rep.">
        <title>Diploid genomic architecture of Nitzschia inconspicua, an elite biomass production diatom.</title>
        <authorList>
            <person name="Oliver A."/>
            <person name="Podell S."/>
            <person name="Pinowska A."/>
            <person name="Traller J.C."/>
            <person name="Smith S.R."/>
            <person name="McClure R."/>
            <person name="Beliaev A."/>
            <person name="Bohutskyi P."/>
            <person name="Hill E.A."/>
            <person name="Rabines A."/>
            <person name="Zheng H."/>
            <person name="Allen L.Z."/>
            <person name="Kuo A."/>
            <person name="Grigoriev I.V."/>
            <person name="Allen A.E."/>
            <person name="Hazlebeck D."/>
            <person name="Allen E.E."/>
        </authorList>
    </citation>
    <scope>NUCLEOTIDE SEQUENCE</scope>
    <source>
        <strain evidence="3">Hildebrandi</strain>
    </source>
</reference>
<evidence type="ECO:0000259" key="2">
    <source>
        <dbReference type="PROSITE" id="PS50053"/>
    </source>
</evidence>
<dbReference type="AlphaFoldDB" id="A0A9K3PKW1"/>
<feature type="domain" description="Ubiquitin-like" evidence="2">
    <location>
        <begin position="244"/>
        <end position="312"/>
    </location>
</feature>
<reference evidence="3" key="2">
    <citation type="submission" date="2021-04" db="EMBL/GenBank/DDBJ databases">
        <authorList>
            <person name="Podell S."/>
        </authorList>
    </citation>
    <scope>NUCLEOTIDE SEQUENCE</scope>
    <source>
        <strain evidence="3">Hildebrandi</strain>
    </source>
</reference>
<feature type="domain" description="Ubiquitin-like" evidence="2">
    <location>
        <begin position="315"/>
        <end position="383"/>
    </location>
</feature>
<feature type="domain" description="Ubiquitin-like" evidence="2">
    <location>
        <begin position="562"/>
        <end position="630"/>
    </location>
</feature>
<dbReference type="CDD" id="cd17039">
    <property type="entry name" value="Ubl_ubiquitin_like"/>
    <property type="match status" value="8"/>
</dbReference>
<proteinExistence type="predicted"/>
<feature type="compositionally biased region" description="Basic and acidic residues" evidence="1">
    <location>
        <begin position="775"/>
        <end position="787"/>
    </location>
</feature>
<dbReference type="EMBL" id="JAGRRH010000018">
    <property type="protein sequence ID" value="KAG7351058.1"/>
    <property type="molecule type" value="Genomic_DNA"/>
</dbReference>
<dbReference type="InterPro" id="IPR050158">
    <property type="entry name" value="Ubiquitin_ubiquitin-like"/>
</dbReference>
<feature type="domain" description="Ubiquitin-like" evidence="2">
    <location>
        <begin position="386"/>
        <end position="455"/>
    </location>
</feature>